<dbReference type="PROSITE" id="PS50893">
    <property type="entry name" value="ABC_TRANSPORTER_2"/>
    <property type="match status" value="1"/>
</dbReference>
<dbReference type="SMART" id="SM00382">
    <property type="entry name" value="AAA"/>
    <property type="match status" value="1"/>
</dbReference>
<dbReference type="Pfam" id="PF00005">
    <property type="entry name" value="ABC_tran"/>
    <property type="match status" value="1"/>
</dbReference>
<evidence type="ECO:0000256" key="4">
    <source>
        <dbReference type="ARBA" id="ARBA00022840"/>
    </source>
</evidence>
<evidence type="ECO:0000256" key="2">
    <source>
        <dbReference type="ARBA" id="ARBA00022448"/>
    </source>
</evidence>
<dbReference type="InterPro" id="IPR030679">
    <property type="entry name" value="ABC_ATPase_HisP-typ"/>
</dbReference>
<dbReference type="InterPro" id="IPR003593">
    <property type="entry name" value="AAA+_ATPase"/>
</dbReference>
<dbReference type="SUPFAM" id="SSF52540">
    <property type="entry name" value="P-loop containing nucleoside triphosphate hydrolases"/>
    <property type="match status" value="1"/>
</dbReference>
<feature type="domain" description="ABC transporter" evidence="5">
    <location>
        <begin position="6"/>
        <end position="240"/>
    </location>
</feature>
<proteinExistence type="inferred from homology"/>
<organism evidence="6 7">
    <name type="scientific">Adlercreutzia shanghongiae</name>
    <dbReference type="NCBI Taxonomy" id="3111773"/>
    <lineage>
        <taxon>Bacteria</taxon>
        <taxon>Bacillati</taxon>
        <taxon>Actinomycetota</taxon>
        <taxon>Coriobacteriia</taxon>
        <taxon>Eggerthellales</taxon>
        <taxon>Eggerthellaceae</taxon>
        <taxon>Adlercreutzia</taxon>
    </lineage>
</organism>
<evidence type="ECO:0000259" key="5">
    <source>
        <dbReference type="PROSITE" id="PS50893"/>
    </source>
</evidence>
<dbReference type="PANTHER" id="PTHR43166">
    <property type="entry name" value="AMINO ACID IMPORT ATP-BINDING PROTEIN"/>
    <property type="match status" value="1"/>
</dbReference>
<keyword evidence="3" id="KW-0547">Nucleotide-binding</keyword>
<dbReference type="PROSITE" id="PS00211">
    <property type="entry name" value="ABC_TRANSPORTER_1"/>
    <property type="match status" value="1"/>
</dbReference>
<dbReference type="InterPro" id="IPR017871">
    <property type="entry name" value="ABC_transporter-like_CS"/>
</dbReference>
<evidence type="ECO:0000313" key="6">
    <source>
        <dbReference type="EMBL" id="MEC4295618.1"/>
    </source>
</evidence>
<evidence type="ECO:0000256" key="3">
    <source>
        <dbReference type="ARBA" id="ARBA00022741"/>
    </source>
</evidence>
<protein>
    <submittedName>
        <fullName evidence="6">Amino acid ABC transporter ATP-binding protein</fullName>
    </submittedName>
</protein>
<dbReference type="Proteomes" id="UP001343724">
    <property type="component" value="Unassembled WGS sequence"/>
</dbReference>
<dbReference type="CDD" id="cd03262">
    <property type="entry name" value="ABC_HisP_GlnQ"/>
    <property type="match status" value="1"/>
</dbReference>
<dbReference type="InterPro" id="IPR050086">
    <property type="entry name" value="MetN_ABC_transporter-like"/>
</dbReference>
<keyword evidence="7" id="KW-1185">Reference proteome</keyword>
<keyword evidence="2" id="KW-0813">Transport</keyword>
<dbReference type="PIRSF" id="PIRSF039085">
    <property type="entry name" value="ABC_ATPase_HisP"/>
    <property type="match status" value="1"/>
</dbReference>
<sequence>MMEPLISAKDLKKNFGKVEALKGVSLQVDEGEKVVIIGPSGSGKSVLIRSINGLERPDSGELIVNGIDMMAKKVNTRKLASEVAMVFQGYNLYPHKTVLQNVTFAPEKVLKVPKGEAEEAGLAYLERVGLSSKLDKYPDQLSGGQQQRVAIARALNMHPKIMLLDEPTSALDPEMVNEVLDVIKSLAETNMTIVMVTHEMGLARDAADKVVFMENGLVVDEGTPEYLFGPTSNERVQSFLSKIL</sequence>
<accession>A0ABU6J105</accession>
<gene>
    <name evidence="6" type="ORF">VJ920_09875</name>
</gene>
<dbReference type="Gene3D" id="3.40.50.300">
    <property type="entry name" value="P-loop containing nucleotide triphosphate hydrolases"/>
    <property type="match status" value="1"/>
</dbReference>
<evidence type="ECO:0000313" key="7">
    <source>
        <dbReference type="Proteomes" id="UP001343724"/>
    </source>
</evidence>
<reference evidence="6 7" key="1">
    <citation type="submission" date="2024-01" db="EMBL/GenBank/DDBJ databases">
        <title>novel species in genus Adlercreutzia.</title>
        <authorList>
            <person name="Liu X."/>
        </authorList>
    </citation>
    <scope>NUCLEOTIDE SEQUENCE [LARGE SCALE GENOMIC DNA]</scope>
    <source>
        <strain evidence="6 7">R22</strain>
    </source>
</reference>
<comment type="caution">
    <text evidence="6">The sequence shown here is derived from an EMBL/GenBank/DDBJ whole genome shotgun (WGS) entry which is preliminary data.</text>
</comment>
<dbReference type="EMBL" id="JAYMFH010000015">
    <property type="protein sequence ID" value="MEC4295618.1"/>
    <property type="molecule type" value="Genomic_DNA"/>
</dbReference>
<keyword evidence="4 6" id="KW-0067">ATP-binding</keyword>
<dbReference type="GO" id="GO:0005524">
    <property type="term" value="F:ATP binding"/>
    <property type="evidence" value="ECO:0007669"/>
    <property type="project" value="UniProtKB-KW"/>
</dbReference>
<name>A0ABU6J105_9ACTN</name>
<dbReference type="InterPro" id="IPR003439">
    <property type="entry name" value="ABC_transporter-like_ATP-bd"/>
</dbReference>
<dbReference type="PANTHER" id="PTHR43166:SF4">
    <property type="entry name" value="PHOSPHONATES IMPORT ATP-BINDING PROTEIN PHNC"/>
    <property type="match status" value="1"/>
</dbReference>
<evidence type="ECO:0000256" key="1">
    <source>
        <dbReference type="ARBA" id="ARBA00005417"/>
    </source>
</evidence>
<dbReference type="InterPro" id="IPR027417">
    <property type="entry name" value="P-loop_NTPase"/>
</dbReference>
<comment type="similarity">
    <text evidence="1">Belongs to the ABC transporter superfamily.</text>
</comment>